<dbReference type="SMART" id="SM00028">
    <property type="entry name" value="TPR"/>
    <property type="match status" value="3"/>
</dbReference>
<dbReference type="EMBL" id="JAAIVJ010000001">
    <property type="protein sequence ID" value="NEY89417.1"/>
    <property type="molecule type" value="Genomic_DNA"/>
</dbReference>
<comment type="caution">
    <text evidence="1">The sequence shown here is derived from an EMBL/GenBank/DDBJ whole genome shotgun (WGS) entry which is preliminary data.</text>
</comment>
<gene>
    <name evidence="1" type="ORF">G4Z14_03835</name>
</gene>
<dbReference type="InterPro" id="IPR019734">
    <property type="entry name" value="TPR_rpt"/>
</dbReference>
<dbReference type="RefSeq" id="WP_164623415.1">
    <property type="nucleotide sequence ID" value="NZ_JAAIVJ010000001.1"/>
</dbReference>
<dbReference type="AlphaFoldDB" id="A0A6M0QPR6"/>
<dbReference type="Proteomes" id="UP000477782">
    <property type="component" value="Unassembled WGS sequence"/>
</dbReference>
<reference evidence="1 2" key="1">
    <citation type="submission" date="2020-02" db="EMBL/GenBank/DDBJ databases">
        <authorList>
            <person name="Chen W.-M."/>
        </authorList>
    </citation>
    <scope>NUCLEOTIDE SEQUENCE [LARGE SCALE GENOMIC DNA]</scope>
    <source>
        <strain evidence="1 2">KMS-5</strain>
    </source>
</reference>
<dbReference type="InterPro" id="IPR011990">
    <property type="entry name" value="TPR-like_helical_dom_sf"/>
</dbReference>
<evidence type="ECO:0000313" key="1">
    <source>
        <dbReference type="EMBL" id="NEY89417.1"/>
    </source>
</evidence>
<name>A0A6M0QPR6_9RHOB</name>
<evidence type="ECO:0000313" key="2">
    <source>
        <dbReference type="Proteomes" id="UP000477782"/>
    </source>
</evidence>
<dbReference type="Gene3D" id="1.25.40.10">
    <property type="entry name" value="Tetratricopeptide repeat domain"/>
    <property type="match status" value="1"/>
</dbReference>
<accession>A0A6M0QPR6</accession>
<sequence length="168" mass="18322">MMAVSPALGQTDKLDDLFGKLKTADALEAARIEREIWIEWSKSGSPAMDLLLERGQQAMAEGDMATAIEHFTALIDHAPEFAEGWNARATAYYQIGQIGPSLADIGQTLRLNPRHFGALSGLAMIFQELNQPEKALEVWKAVEAIHPHAAGVSDAIKAIETDLEGREL</sequence>
<protein>
    <submittedName>
        <fullName evidence="1">Uncharacterized protein</fullName>
    </submittedName>
</protein>
<organism evidence="1 2">
    <name type="scientific">Tabrizicola oligotrophica</name>
    <dbReference type="NCBI Taxonomy" id="2710650"/>
    <lineage>
        <taxon>Bacteria</taxon>
        <taxon>Pseudomonadati</taxon>
        <taxon>Pseudomonadota</taxon>
        <taxon>Alphaproteobacteria</taxon>
        <taxon>Rhodobacterales</taxon>
        <taxon>Paracoccaceae</taxon>
        <taxon>Tabrizicola</taxon>
    </lineage>
</organism>
<proteinExistence type="predicted"/>
<keyword evidence="2" id="KW-1185">Reference proteome</keyword>
<dbReference type="SUPFAM" id="SSF48452">
    <property type="entry name" value="TPR-like"/>
    <property type="match status" value="1"/>
</dbReference>